<evidence type="ECO:0000313" key="2">
    <source>
        <dbReference type="EMBL" id="JAD78171.1"/>
    </source>
</evidence>
<name>A0A0A9CRH6_ARUDO</name>
<evidence type="ECO:0000256" key="1">
    <source>
        <dbReference type="SAM" id="MobiDB-lite"/>
    </source>
</evidence>
<sequence>MYQKTNLCPVWLHTLEVMHLGMVELRSTFCSSDSNKASTSISSASEASVNLLSSIMQPFSPRVTIMNLMLGNLESIDTNATGTDEAPVQTSGNFAEHTT</sequence>
<organism evidence="2">
    <name type="scientific">Arundo donax</name>
    <name type="common">Giant reed</name>
    <name type="synonym">Donax arundinaceus</name>
    <dbReference type="NCBI Taxonomy" id="35708"/>
    <lineage>
        <taxon>Eukaryota</taxon>
        <taxon>Viridiplantae</taxon>
        <taxon>Streptophyta</taxon>
        <taxon>Embryophyta</taxon>
        <taxon>Tracheophyta</taxon>
        <taxon>Spermatophyta</taxon>
        <taxon>Magnoliopsida</taxon>
        <taxon>Liliopsida</taxon>
        <taxon>Poales</taxon>
        <taxon>Poaceae</taxon>
        <taxon>PACMAD clade</taxon>
        <taxon>Arundinoideae</taxon>
        <taxon>Arundineae</taxon>
        <taxon>Arundo</taxon>
    </lineage>
</organism>
<accession>A0A0A9CRH6</accession>
<dbReference type="AlphaFoldDB" id="A0A0A9CRH6"/>
<dbReference type="EMBL" id="GBRH01219724">
    <property type="protein sequence ID" value="JAD78171.1"/>
    <property type="molecule type" value="Transcribed_RNA"/>
</dbReference>
<reference evidence="2" key="1">
    <citation type="submission" date="2014-09" db="EMBL/GenBank/DDBJ databases">
        <authorList>
            <person name="Magalhaes I.L.F."/>
            <person name="Oliveira U."/>
            <person name="Santos F.R."/>
            <person name="Vidigal T.H.D.A."/>
            <person name="Brescovit A.D."/>
            <person name="Santos A.J."/>
        </authorList>
    </citation>
    <scope>NUCLEOTIDE SEQUENCE</scope>
    <source>
        <tissue evidence="2">Shoot tissue taken approximately 20 cm above the soil surface</tissue>
    </source>
</reference>
<feature type="region of interest" description="Disordered" evidence="1">
    <location>
        <begin position="79"/>
        <end position="99"/>
    </location>
</feature>
<proteinExistence type="predicted"/>
<reference evidence="2" key="2">
    <citation type="journal article" date="2015" name="Data Brief">
        <title>Shoot transcriptome of the giant reed, Arundo donax.</title>
        <authorList>
            <person name="Barrero R.A."/>
            <person name="Guerrero F.D."/>
            <person name="Moolhuijzen P."/>
            <person name="Goolsby J.A."/>
            <person name="Tidwell J."/>
            <person name="Bellgard S.E."/>
            <person name="Bellgard M.I."/>
        </authorList>
    </citation>
    <scope>NUCLEOTIDE SEQUENCE</scope>
    <source>
        <tissue evidence="2">Shoot tissue taken approximately 20 cm above the soil surface</tissue>
    </source>
</reference>
<protein>
    <submittedName>
        <fullName evidence="2">Uncharacterized protein</fullName>
    </submittedName>
</protein>